<dbReference type="InterPro" id="IPR001314">
    <property type="entry name" value="Peptidase_S1A"/>
</dbReference>
<evidence type="ECO:0000259" key="4">
    <source>
        <dbReference type="PROSITE" id="PS50240"/>
    </source>
</evidence>
<keyword evidence="6" id="KW-1185">Reference proteome</keyword>
<evidence type="ECO:0000256" key="2">
    <source>
        <dbReference type="ARBA" id="ARBA00024195"/>
    </source>
</evidence>
<evidence type="ECO:0000256" key="3">
    <source>
        <dbReference type="SAM" id="MobiDB-lite"/>
    </source>
</evidence>
<dbReference type="SMART" id="SM00020">
    <property type="entry name" value="Tryp_SPc"/>
    <property type="match status" value="1"/>
</dbReference>
<feature type="domain" description="Peptidase S1" evidence="4">
    <location>
        <begin position="40"/>
        <end position="312"/>
    </location>
</feature>
<dbReference type="PANTHER" id="PTHR24256">
    <property type="entry name" value="TRYPTASE-RELATED"/>
    <property type="match status" value="1"/>
</dbReference>
<dbReference type="EMBL" id="JACKWZ010000598">
    <property type="protein sequence ID" value="KAF9406413.1"/>
    <property type="molecule type" value="Genomic_DNA"/>
</dbReference>
<dbReference type="InterPro" id="IPR001254">
    <property type="entry name" value="Trypsin_dom"/>
</dbReference>
<evidence type="ECO:0000256" key="1">
    <source>
        <dbReference type="ARBA" id="ARBA00023157"/>
    </source>
</evidence>
<dbReference type="SUPFAM" id="SSF50494">
    <property type="entry name" value="Trypsin-like serine proteases"/>
    <property type="match status" value="1"/>
</dbReference>
<dbReference type="InterPro" id="IPR043504">
    <property type="entry name" value="Peptidase_S1_PA_chymotrypsin"/>
</dbReference>
<sequence>MILPLSLDSTDSSKQLIDYQRIGQQRVQIQKSCIQTGSAGGVIIHERYILTSAACIEDAKHFYVVSGLSRHRADYKTNREKAKGKRTELCEKGWYSFQEKGNECIKNGAKKAVWKCVPKSYHYDGDDFDNIRWMVGDIAVVKVEDNFNFERRIRGCDFIPKKVYYNNHSAELEKASQFGTIAGWGTTDRFGDYYNHPHHKNNVRITENSPVLLETDVRLVSKKNCKRHWEPRYHFVIDEDMICTTDSTDSESMSTVCSNDHGGPLIVGQGKSSVVIGVMSACLTKDITKKCYGPFLFTSVYRYRNLITCAIEKDLGPTCRILLRSSKTPMIETSFDWSNHADGPAKDDHSVHKVRAEDVMLEDPKPTTRPPKAKAKPEKTATTAKLAVSTVT</sequence>
<dbReference type="Gene3D" id="2.40.10.10">
    <property type="entry name" value="Trypsin-like serine proteases"/>
    <property type="match status" value="2"/>
</dbReference>
<keyword evidence="1" id="KW-1015">Disulfide bond</keyword>
<dbReference type="GO" id="GO:0006508">
    <property type="term" value="P:proteolysis"/>
    <property type="evidence" value="ECO:0007669"/>
    <property type="project" value="InterPro"/>
</dbReference>
<feature type="compositionally biased region" description="Low complexity" evidence="3">
    <location>
        <begin position="380"/>
        <end position="392"/>
    </location>
</feature>
<dbReference type="PRINTS" id="PR00722">
    <property type="entry name" value="CHYMOTRYPSIN"/>
</dbReference>
<comment type="similarity">
    <text evidence="2">Belongs to the peptidase S1 family. CLIP subfamily.</text>
</comment>
<dbReference type="GO" id="GO:0004252">
    <property type="term" value="F:serine-type endopeptidase activity"/>
    <property type="evidence" value="ECO:0007669"/>
    <property type="project" value="InterPro"/>
</dbReference>
<gene>
    <name evidence="5" type="ORF">HW555_013205</name>
</gene>
<dbReference type="InterPro" id="IPR009003">
    <property type="entry name" value="Peptidase_S1_PA"/>
</dbReference>
<proteinExistence type="inferred from homology"/>
<dbReference type="Pfam" id="PF00089">
    <property type="entry name" value="Trypsin"/>
    <property type="match status" value="1"/>
</dbReference>
<evidence type="ECO:0000313" key="6">
    <source>
        <dbReference type="Proteomes" id="UP000648187"/>
    </source>
</evidence>
<dbReference type="AlphaFoldDB" id="A0A835KYC3"/>
<dbReference type="PROSITE" id="PS50240">
    <property type="entry name" value="TRYPSIN_DOM"/>
    <property type="match status" value="1"/>
</dbReference>
<dbReference type="Proteomes" id="UP000648187">
    <property type="component" value="Unassembled WGS sequence"/>
</dbReference>
<organism evidence="5 6">
    <name type="scientific">Spodoptera exigua</name>
    <name type="common">Beet armyworm</name>
    <name type="synonym">Noctua fulgens</name>
    <dbReference type="NCBI Taxonomy" id="7107"/>
    <lineage>
        <taxon>Eukaryota</taxon>
        <taxon>Metazoa</taxon>
        <taxon>Ecdysozoa</taxon>
        <taxon>Arthropoda</taxon>
        <taxon>Hexapoda</taxon>
        <taxon>Insecta</taxon>
        <taxon>Pterygota</taxon>
        <taxon>Neoptera</taxon>
        <taxon>Endopterygota</taxon>
        <taxon>Lepidoptera</taxon>
        <taxon>Glossata</taxon>
        <taxon>Ditrysia</taxon>
        <taxon>Noctuoidea</taxon>
        <taxon>Noctuidae</taxon>
        <taxon>Amphipyrinae</taxon>
        <taxon>Spodoptera</taxon>
    </lineage>
</organism>
<name>A0A835KYC3_SPOEX</name>
<feature type="region of interest" description="Disordered" evidence="3">
    <location>
        <begin position="358"/>
        <end position="392"/>
    </location>
</feature>
<comment type="caution">
    <text evidence="5">The sequence shown here is derived from an EMBL/GenBank/DDBJ whole genome shotgun (WGS) entry which is preliminary data.</text>
</comment>
<accession>A0A835KYC3</accession>
<dbReference type="InterPro" id="IPR051487">
    <property type="entry name" value="Ser/Thr_Proteases_Immune/Dev"/>
</dbReference>
<protein>
    <recommendedName>
        <fullName evidence="4">Peptidase S1 domain-containing protein</fullName>
    </recommendedName>
</protein>
<reference evidence="5" key="1">
    <citation type="submission" date="2020-08" db="EMBL/GenBank/DDBJ databases">
        <title>Spodoptera exigua strain:BAW_Kor-Di-RS1 Genome sequencing and assembly.</title>
        <authorList>
            <person name="Kim J."/>
            <person name="Nam H.Y."/>
            <person name="Kwon M."/>
            <person name="Choi J.H."/>
            <person name="Cho S.R."/>
            <person name="Kim G.-H."/>
        </authorList>
    </citation>
    <scope>NUCLEOTIDE SEQUENCE</scope>
    <source>
        <strain evidence="5">BAW_Kor-Di-RS1</strain>
        <tissue evidence="5">Whole-body</tissue>
    </source>
</reference>
<evidence type="ECO:0000313" key="5">
    <source>
        <dbReference type="EMBL" id="KAF9406413.1"/>
    </source>
</evidence>